<feature type="transmembrane region" description="Helical" evidence="4">
    <location>
        <begin position="318"/>
        <end position="338"/>
    </location>
</feature>
<feature type="transmembrane region" description="Helical" evidence="4">
    <location>
        <begin position="159"/>
        <end position="180"/>
    </location>
</feature>
<dbReference type="GO" id="GO:0017183">
    <property type="term" value="P:protein histidyl modification to diphthamide"/>
    <property type="evidence" value="ECO:0007669"/>
    <property type="project" value="InterPro"/>
</dbReference>
<dbReference type="EMBL" id="JAGSXJ010000035">
    <property type="protein sequence ID" value="KAH6667056.1"/>
    <property type="molecule type" value="Genomic_DNA"/>
</dbReference>
<evidence type="ECO:0000256" key="4">
    <source>
        <dbReference type="SAM" id="Phobius"/>
    </source>
</evidence>
<feature type="transmembrane region" description="Helical" evidence="4">
    <location>
        <begin position="229"/>
        <end position="247"/>
    </location>
</feature>
<dbReference type="Gene3D" id="1.20.1250.20">
    <property type="entry name" value="MFS general substrate transporter like domains"/>
    <property type="match status" value="2"/>
</dbReference>
<dbReference type="GO" id="GO:0022857">
    <property type="term" value="F:transmembrane transporter activity"/>
    <property type="evidence" value="ECO:0007669"/>
    <property type="project" value="InterPro"/>
</dbReference>
<feature type="compositionally biased region" description="Low complexity" evidence="3">
    <location>
        <begin position="75"/>
        <end position="85"/>
    </location>
</feature>
<dbReference type="Proteomes" id="UP000770015">
    <property type="component" value="Unassembled WGS sequence"/>
</dbReference>
<dbReference type="SUPFAM" id="SSF103473">
    <property type="entry name" value="MFS general substrate transporter"/>
    <property type="match status" value="1"/>
</dbReference>
<feature type="transmembrane region" description="Helical" evidence="4">
    <location>
        <begin position="428"/>
        <end position="447"/>
    </location>
</feature>
<gene>
    <name evidence="6" type="ORF">F5X68DRAFT_216976</name>
</gene>
<keyword evidence="4" id="KW-1133">Transmembrane helix</keyword>
<comment type="caution">
    <text evidence="6">The sequence shown here is derived from an EMBL/GenBank/DDBJ whole genome shotgun (WGS) entry which is preliminary data.</text>
</comment>
<feature type="compositionally biased region" description="Low complexity" evidence="3">
    <location>
        <begin position="105"/>
        <end position="118"/>
    </location>
</feature>
<feature type="region of interest" description="Disordered" evidence="3">
    <location>
        <begin position="28"/>
        <end position="126"/>
    </location>
</feature>
<dbReference type="CDD" id="cd17352">
    <property type="entry name" value="MFS_MCT_SLC16"/>
    <property type="match status" value="1"/>
</dbReference>
<reference evidence="6" key="1">
    <citation type="journal article" date="2021" name="Nat. Commun.">
        <title>Genetic determinants of endophytism in the Arabidopsis root mycobiome.</title>
        <authorList>
            <person name="Mesny F."/>
            <person name="Miyauchi S."/>
            <person name="Thiergart T."/>
            <person name="Pickel B."/>
            <person name="Atanasova L."/>
            <person name="Karlsson M."/>
            <person name="Huettel B."/>
            <person name="Barry K.W."/>
            <person name="Haridas S."/>
            <person name="Chen C."/>
            <person name="Bauer D."/>
            <person name="Andreopoulos W."/>
            <person name="Pangilinan J."/>
            <person name="LaButti K."/>
            <person name="Riley R."/>
            <person name="Lipzen A."/>
            <person name="Clum A."/>
            <person name="Drula E."/>
            <person name="Henrissat B."/>
            <person name="Kohler A."/>
            <person name="Grigoriev I.V."/>
            <person name="Martin F.M."/>
            <person name="Hacquard S."/>
        </authorList>
    </citation>
    <scope>NUCLEOTIDE SEQUENCE</scope>
    <source>
        <strain evidence="6">MPI-SDFR-AT-0117</strain>
    </source>
</reference>
<dbReference type="GO" id="GO:0090560">
    <property type="term" value="F:2-(3-amino-3-carboxypropyl)histidine synthase activity"/>
    <property type="evidence" value="ECO:0007669"/>
    <property type="project" value="InterPro"/>
</dbReference>
<keyword evidence="4" id="KW-0472">Membrane</keyword>
<dbReference type="Pfam" id="PF07690">
    <property type="entry name" value="MFS_1"/>
    <property type="match status" value="1"/>
</dbReference>
<proteinExistence type="inferred from homology"/>
<feature type="transmembrane region" description="Helical" evidence="4">
    <location>
        <begin position="253"/>
        <end position="275"/>
    </location>
</feature>
<feature type="domain" description="Major facilitator superfamily (MFS) profile" evidence="5">
    <location>
        <begin position="158"/>
        <end position="546"/>
    </location>
</feature>
<feature type="transmembrane region" description="Helical" evidence="4">
    <location>
        <begin position="488"/>
        <end position="511"/>
    </location>
</feature>
<dbReference type="PANTHER" id="PTHR11360">
    <property type="entry name" value="MONOCARBOXYLATE TRANSPORTER"/>
    <property type="match status" value="1"/>
</dbReference>
<evidence type="ECO:0000256" key="2">
    <source>
        <dbReference type="ARBA" id="ARBA00006727"/>
    </source>
</evidence>
<accession>A0A9P8V252</accession>
<sequence>MAPLPAARMVFRNLFRFPNRRLLLPQRQDSNTRAAERKLRAGSWSISSEESDSNPPMPYRTSDAEDSCLKNQGQAAEADPVTAAAPGSQGAEAVSPPGCHDPEKAAPAPNNSNNTTTPVFPRRSADNDDIEAPTLVAGDGAVLTQQETNFDFPEGGLQAWLVVFGSFCAMLSVFGLINTAAVFESYLSTNQLSEYTSDQIGWIFSLYLFMVFFVGIQVGPIFDKYGPRIVVAVGGVLIAGSLLVFSVCKEYYQIMLAYSVMGGLGGALLNSPAYAAIAHFFDARRGLATGLAATAGSIGGVVFPILLQRLLPQLGFGWTTRILGFILLALAVPANLFIRSRLPPKDTIASVWPDLTMFRDLKFTFSAIGIFFMEWGLFVPLTFIVSYSARYRADPTESYTLLSMLNAGSALGRFLPGFFADKIGRFNVILLTISMCVATVFGLWMPAGDSEPMLIAFAVLFGFASGSNLSLTPVCLGQLCDPRDYGRFISTALMVASFGTLSSLPIAGAILEAGDHGDAGWNALIAFAGLSYVLALACYVAARVIAVGWSVKKIF</sequence>
<dbReference type="PROSITE" id="PS50850">
    <property type="entry name" value="MFS"/>
    <property type="match status" value="1"/>
</dbReference>
<evidence type="ECO:0000256" key="3">
    <source>
        <dbReference type="SAM" id="MobiDB-lite"/>
    </source>
</evidence>
<feature type="transmembrane region" description="Helical" evidence="4">
    <location>
        <begin position="200"/>
        <end position="222"/>
    </location>
</feature>
<dbReference type="InterPro" id="IPR011701">
    <property type="entry name" value="MFS"/>
</dbReference>
<feature type="transmembrane region" description="Helical" evidence="4">
    <location>
        <begin position="363"/>
        <end position="387"/>
    </location>
</feature>
<dbReference type="InterPro" id="IPR020846">
    <property type="entry name" value="MFS_dom"/>
</dbReference>
<evidence type="ECO:0000313" key="7">
    <source>
        <dbReference type="Proteomes" id="UP000770015"/>
    </source>
</evidence>
<dbReference type="InterPro" id="IPR016435">
    <property type="entry name" value="DPH1/DPH2"/>
</dbReference>
<organism evidence="6 7">
    <name type="scientific">Plectosphaerella plurivora</name>
    <dbReference type="NCBI Taxonomy" id="936078"/>
    <lineage>
        <taxon>Eukaryota</taxon>
        <taxon>Fungi</taxon>
        <taxon>Dikarya</taxon>
        <taxon>Ascomycota</taxon>
        <taxon>Pezizomycotina</taxon>
        <taxon>Sordariomycetes</taxon>
        <taxon>Hypocreomycetidae</taxon>
        <taxon>Glomerellales</taxon>
        <taxon>Plectosphaerellaceae</taxon>
        <taxon>Plectosphaerella</taxon>
    </lineage>
</organism>
<dbReference type="SFLD" id="SFLDS00032">
    <property type="entry name" value="Radical_SAM_3-amino-3-carboxyp"/>
    <property type="match status" value="1"/>
</dbReference>
<dbReference type="PANTHER" id="PTHR11360:SF177">
    <property type="entry name" value="RIBOFLAVIN TRANSPORTER MCH5"/>
    <property type="match status" value="1"/>
</dbReference>
<dbReference type="AlphaFoldDB" id="A0A9P8V252"/>
<evidence type="ECO:0000313" key="6">
    <source>
        <dbReference type="EMBL" id="KAH6667056.1"/>
    </source>
</evidence>
<feature type="transmembrane region" description="Helical" evidence="4">
    <location>
        <begin position="453"/>
        <end position="476"/>
    </location>
</feature>
<feature type="transmembrane region" description="Helical" evidence="4">
    <location>
        <begin position="523"/>
        <end position="546"/>
    </location>
</feature>
<dbReference type="OrthoDB" id="410267at2759"/>
<keyword evidence="4" id="KW-0812">Transmembrane</keyword>
<dbReference type="InterPro" id="IPR036259">
    <property type="entry name" value="MFS_trans_sf"/>
</dbReference>
<evidence type="ECO:0000256" key="1">
    <source>
        <dbReference type="ARBA" id="ARBA00004141"/>
    </source>
</evidence>
<name>A0A9P8V252_9PEZI</name>
<feature type="transmembrane region" description="Helical" evidence="4">
    <location>
        <begin position="287"/>
        <end position="306"/>
    </location>
</feature>
<dbReference type="InterPro" id="IPR050327">
    <property type="entry name" value="Proton-linked_MCT"/>
</dbReference>
<evidence type="ECO:0000259" key="5">
    <source>
        <dbReference type="PROSITE" id="PS50850"/>
    </source>
</evidence>
<dbReference type="GO" id="GO:0016020">
    <property type="term" value="C:membrane"/>
    <property type="evidence" value="ECO:0007669"/>
    <property type="project" value="UniProtKB-SubCell"/>
</dbReference>
<keyword evidence="7" id="KW-1185">Reference proteome</keyword>
<comment type="similarity">
    <text evidence="2">Belongs to the major facilitator superfamily. Monocarboxylate porter (TC 2.A.1.13) family.</text>
</comment>
<protein>
    <submittedName>
        <fullName evidence="6">Riboflavin transporter MCH5</fullName>
    </submittedName>
</protein>
<comment type="subcellular location">
    <subcellularLocation>
        <location evidence="1">Membrane</location>
        <topology evidence="1">Multi-pass membrane protein</topology>
    </subcellularLocation>
</comment>